<sequence>MAKRTSNENSISEVLKMFIETNNLQKGIDRVSIQEAWYNLLGNGIKSYTQEVVLKNSTLYVKLSSAVVREELSMGKQKIIDMLNDEMGKQVITDLILR</sequence>
<dbReference type="EMBL" id="PQNY01000008">
    <property type="protein sequence ID" value="POS01713.1"/>
    <property type="molecule type" value="Genomic_DNA"/>
</dbReference>
<reference evidence="1 2" key="1">
    <citation type="submission" date="2018-01" db="EMBL/GenBank/DDBJ databases">
        <title>Genomic Encyclopedia of Type Strains, Phase I: the one thousand microbial genomes (KMG-I) project.</title>
        <authorList>
            <person name="Goeker M."/>
        </authorList>
    </citation>
    <scope>NUCLEOTIDE SEQUENCE [LARGE SCALE GENOMIC DNA]</scope>
    <source>
        <strain evidence="1 2">DSM 17960</strain>
    </source>
</reference>
<gene>
    <name evidence="1" type="ORF">Q361_10838</name>
</gene>
<name>A0A2S4N8F4_9FLAO</name>
<dbReference type="Proteomes" id="UP000237056">
    <property type="component" value="Unassembled WGS sequence"/>
</dbReference>
<comment type="caution">
    <text evidence="1">The sequence shown here is derived from an EMBL/GenBank/DDBJ whole genome shotgun (WGS) entry which is preliminary data.</text>
</comment>
<dbReference type="Pfam" id="PF05258">
    <property type="entry name" value="DciA"/>
    <property type="match status" value="1"/>
</dbReference>
<dbReference type="OrthoDB" id="9804942at2"/>
<dbReference type="InterPro" id="IPR007922">
    <property type="entry name" value="DciA-like"/>
</dbReference>
<keyword evidence="2" id="KW-1185">Reference proteome</keyword>
<dbReference type="PANTHER" id="PTHR36456">
    <property type="entry name" value="UPF0232 PROTEIN SCO3875"/>
    <property type="match status" value="1"/>
</dbReference>
<dbReference type="AlphaFoldDB" id="A0A2S4N8F4"/>
<accession>A0A2S4N8F4</accession>
<dbReference type="PANTHER" id="PTHR36456:SF1">
    <property type="entry name" value="UPF0232 PROTEIN SCO3875"/>
    <property type="match status" value="1"/>
</dbReference>
<evidence type="ECO:0000313" key="1">
    <source>
        <dbReference type="EMBL" id="POS01713.1"/>
    </source>
</evidence>
<evidence type="ECO:0000313" key="2">
    <source>
        <dbReference type="Proteomes" id="UP000237056"/>
    </source>
</evidence>
<dbReference type="RefSeq" id="WP_103726045.1">
    <property type="nucleotide sequence ID" value="NZ_PQNY01000008.1"/>
</dbReference>
<proteinExistence type="predicted"/>
<organism evidence="1 2">
    <name type="scientific">Flavobacterium croceum DSM 17960</name>
    <dbReference type="NCBI Taxonomy" id="1121886"/>
    <lineage>
        <taxon>Bacteria</taxon>
        <taxon>Pseudomonadati</taxon>
        <taxon>Bacteroidota</taxon>
        <taxon>Flavobacteriia</taxon>
        <taxon>Flavobacteriales</taxon>
        <taxon>Flavobacteriaceae</taxon>
        <taxon>Flavobacterium</taxon>
    </lineage>
</organism>
<protein>
    <submittedName>
        <fullName evidence="1">Uncharacterized protein DUF721</fullName>
    </submittedName>
</protein>